<proteinExistence type="predicted"/>
<comment type="caution">
    <text evidence="2">The sequence shown here is derived from an EMBL/GenBank/DDBJ whole genome shotgun (WGS) entry which is preliminary data.</text>
</comment>
<protein>
    <submittedName>
        <fullName evidence="2">Uncharacterized protein</fullName>
    </submittedName>
</protein>
<organism evidence="2 3">
    <name type="scientific">Araneus ventricosus</name>
    <name type="common">Orbweaver spider</name>
    <name type="synonym">Epeira ventricosa</name>
    <dbReference type="NCBI Taxonomy" id="182803"/>
    <lineage>
        <taxon>Eukaryota</taxon>
        <taxon>Metazoa</taxon>
        <taxon>Ecdysozoa</taxon>
        <taxon>Arthropoda</taxon>
        <taxon>Chelicerata</taxon>
        <taxon>Arachnida</taxon>
        <taxon>Araneae</taxon>
        <taxon>Araneomorphae</taxon>
        <taxon>Entelegynae</taxon>
        <taxon>Araneoidea</taxon>
        <taxon>Araneidae</taxon>
        <taxon>Araneus</taxon>
    </lineage>
</organism>
<sequence length="186" mass="21671">MTTSQRKHLVPSSRHQTGLSRSTTFSNSLNLRGSRISARIQKMEKRTFQFSIFFHRRRASGRRRQGLRDERINKSSDTVDNEAPCPVFEVGTAFCKPPMSRIRHFIRHNIISSDCFKCKAIRLVCHVLTEHAQLNCNVCRYLLYPSLHDIIYRFFHAHSATEFLSMAAHTLREQSRARLTGENKQH</sequence>
<keyword evidence="3" id="KW-1185">Reference proteome</keyword>
<dbReference type="AlphaFoldDB" id="A0A4Y2UPV6"/>
<evidence type="ECO:0000256" key="1">
    <source>
        <dbReference type="SAM" id="MobiDB-lite"/>
    </source>
</evidence>
<reference evidence="2 3" key="1">
    <citation type="journal article" date="2019" name="Sci. Rep.">
        <title>Orb-weaving spider Araneus ventricosus genome elucidates the spidroin gene catalogue.</title>
        <authorList>
            <person name="Kono N."/>
            <person name="Nakamura H."/>
            <person name="Ohtoshi R."/>
            <person name="Moran D.A.P."/>
            <person name="Shinohara A."/>
            <person name="Yoshida Y."/>
            <person name="Fujiwara M."/>
            <person name="Mori M."/>
            <person name="Tomita M."/>
            <person name="Arakawa K."/>
        </authorList>
    </citation>
    <scope>NUCLEOTIDE SEQUENCE [LARGE SCALE GENOMIC DNA]</scope>
</reference>
<feature type="compositionally biased region" description="Polar residues" evidence="1">
    <location>
        <begin position="13"/>
        <end position="26"/>
    </location>
</feature>
<name>A0A4Y2UPV6_ARAVE</name>
<evidence type="ECO:0000313" key="3">
    <source>
        <dbReference type="Proteomes" id="UP000499080"/>
    </source>
</evidence>
<dbReference type="Proteomes" id="UP000499080">
    <property type="component" value="Unassembled WGS sequence"/>
</dbReference>
<evidence type="ECO:0000313" key="2">
    <source>
        <dbReference type="EMBL" id="GBO15035.1"/>
    </source>
</evidence>
<dbReference type="EMBL" id="BGPR01039105">
    <property type="protein sequence ID" value="GBO15035.1"/>
    <property type="molecule type" value="Genomic_DNA"/>
</dbReference>
<accession>A0A4Y2UPV6</accession>
<gene>
    <name evidence="2" type="ORF">AVEN_131486_1</name>
</gene>
<feature type="region of interest" description="Disordered" evidence="1">
    <location>
        <begin position="1"/>
        <end position="26"/>
    </location>
</feature>